<dbReference type="GeneID" id="92355652"/>
<accession>A0AAT9GV43</accession>
<dbReference type="EMBL" id="AP031322">
    <property type="protein sequence ID" value="BFH74757.1"/>
    <property type="molecule type" value="Genomic_DNA"/>
</dbReference>
<dbReference type="RefSeq" id="WP_369610234.1">
    <property type="nucleotide sequence ID" value="NZ_AP031322.1"/>
</dbReference>
<gene>
    <name evidence="1" type="ORF">SJAV_27010</name>
</gene>
<organism evidence="1">
    <name type="scientific">Sulfurisphaera javensis</name>
    <dbReference type="NCBI Taxonomy" id="2049879"/>
    <lineage>
        <taxon>Archaea</taxon>
        <taxon>Thermoproteota</taxon>
        <taxon>Thermoprotei</taxon>
        <taxon>Sulfolobales</taxon>
        <taxon>Sulfolobaceae</taxon>
        <taxon>Sulfurisphaera</taxon>
    </lineage>
</organism>
<evidence type="ECO:0000313" key="1">
    <source>
        <dbReference type="EMBL" id="BFH74757.1"/>
    </source>
</evidence>
<name>A0AAT9GV43_9CREN</name>
<protein>
    <submittedName>
        <fullName evidence="1">Uncharacterized protein</fullName>
    </submittedName>
</protein>
<proteinExistence type="predicted"/>
<sequence length="357" mass="41634">MRFTEFHSGFSRSSNYYFVINGNKLIPLVNFAKSKSGYYDYVTYEVDLDNVPGETVELSVSNRGHITLSKFNYPFSISNSVFVPLSILNNLDFTYLDNDEKRFLQGEWREYYLPMLNFIRQLNEAVFPSLLNNQIKYANYPLSFLLYYSKKAREKSLENLTKQIHQVWLATFIASYYHYTRKALISFNPDFTQSSYYAIATVNCHSIKCGIWYEFDMQPHTMCRGVNWWGHKSSQELQQFRTRVEEVKSQYGLKTAPIRPDIVILSYASNCDEIMQYGLHVDTIIELKNSDFCFWQNSIYQQIVPYKQIFSPRQLIVASLKPVPKSVKTTLSNQGITIIDEVHPNGDGLKQLLQLLP</sequence>
<dbReference type="KEGG" id="sjv:SJAV_27010"/>
<dbReference type="AlphaFoldDB" id="A0AAT9GV43"/>
<reference evidence="1" key="1">
    <citation type="submission" date="2024-03" db="EMBL/GenBank/DDBJ databases">
        <title>Complete genome sequence of Sulfurisphaera javensis strain KD-1.</title>
        <authorList>
            <person name="Sakai H."/>
            <person name="Nur N."/>
            <person name="Suwanto A."/>
            <person name="Kurosawa N."/>
        </authorList>
    </citation>
    <scope>NUCLEOTIDE SEQUENCE</scope>
    <source>
        <strain evidence="1">KD-1</strain>
    </source>
</reference>